<dbReference type="RefSeq" id="WP_034712599.1">
    <property type="nucleotide sequence ID" value="NZ_AWQS01000006.1"/>
</dbReference>
<comment type="caution">
    <text evidence="7">The sequence shown here is derived from an EMBL/GenBank/DDBJ whole genome shotgun (WGS) entry which is preliminary data.</text>
</comment>
<evidence type="ECO:0000256" key="2">
    <source>
        <dbReference type="ARBA" id="ARBA00022679"/>
    </source>
</evidence>
<keyword evidence="4 7" id="KW-0418">Kinase</keyword>
<dbReference type="EMBL" id="AWQS01000006">
    <property type="protein sequence ID" value="EWT07666.1"/>
    <property type="molecule type" value="Genomic_DNA"/>
</dbReference>
<dbReference type="PANTHER" id="PTHR43085">
    <property type="entry name" value="HEXOKINASE FAMILY MEMBER"/>
    <property type="match status" value="1"/>
</dbReference>
<dbReference type="Gene3D" id="3.40.1190.20">
    <property type="match status" value="1"/>
</dbReference>
<dbReference type="PANTHER" id="PTHR43085:SF1">
    <property type="entry name" value="PSEUDOURIDINE KINASE-RELATED"/>
    <property type="match status" value="1"/>
</dbReference>
<gene>
    <name evidence="7" type="ORF">N864_00950</name>
</gene>
<dbReference type="OrthoDB" id="9795789at2"/>
<dbReference type="GO" id="GO:0016301">
    <property type="term" value="F:kinase activity"/>
    <property type="evidence" value="ECO:0007669"/>
    <property type="project" value="UniProtKB-KW"/>
</dbReference>
<evidence type="ECO:0000256" key="3">
    <source>
        <dbReference type="ARBA" id="ARBA00022741"/>
    </source>
</evidence>
<sequence length="303" mass="31211">MRTLVVGEALVDRVTSADGSVVEHVGGSPANVAFGLGALGHDVELATWIGADARGDRIETVCRSHGIALSPGSRGARSTPVAHAHLDELRSATYTFDLEWAPDDFPSPASFGHVHVGSIGAVLEPGATQVRRFLEQAAELATVSYDPNLRPALMSLEEARAAVTGILPFVDVIKASDEDLAWLSPGRPLDELTAEWAALGPALVVVTRGGDGALVRVTGSGEQETLPAAATRLVDTVGAGDSFMAGLLSGLLDADLLGSVEARGRLCKASLREVAPAVERALATAARTVAVAGAYAPSRAELG</sequence>
<name>W9GN22_9MICO</name>
<evidence type="ECO:0000256" key="1">
    <source>
        <dbReference type="ARBA" id="ARBA00010688"/>
    </source>
</evidence>
<keyword evidence="5" id="KW-0067">ATP-binding</keyword>
<evidence type="ECO:0000256" key="5">
    <source>
        <dbReference type="ARBA" id="ARBA00022840"/>
    </source>
</evidence>
<dbReference type="InterPro" id="IPR050306">
    <property type="entry name" value="PfkB_Carbo_kinase"/>
</dbReference>
<feature type="domain" description="Carbohydrate kinase PfkB" evidence="6">
    <location>
        <begin position="8"/>
        <end position="298"/>
    </location>
</feature>
<accession>W9GN22</accession>
<keyword evidence="2" id="KW-0808">Transferase</keyword>
<dbReference type="Proteomes" id="UP000019494">
    <property type="component" value="Unassembled WGS sequence"/>
</dbReference>
<dbReference type="InterPro" id="IPR011611">
    <property type="entry name" value="PfkB_dom"/>
</dbReference>
<dbReference type="Pfam" id="PF00294">
    <property type="entry name" value="PfkB"/>
    <property type="match status" value="1"/>
</dbReference>
<dbReference type="GO" id="GO:0005524">
    <property type="term" value="F:ATP binding"/>
    <property type="evidence" value="ECO:0007669"/>
    <property type="project" value="UniProtKB-KW"/>
</dbReference>
<evidence type="ECO:0000259" key="6">
    <source>
        <dbReference type="Pfam" id="PF00294"/>
    </source>
</evidence>
<keyword evidence="3" id="KW-0547">Nucleotide-binding</keyword>
<protein>
    <submittedName>
        <fullName evidence="7">Kinase</fullName>
    </submittedName>
</protein>
<dbReference type="PATRIC" id="fig|584657.3.peg.299"/>
<dbReference type="AlphaFoldDB" id="W9GN22"/>
<dbReference type="PROSITE" id="PS00583">
    <property type="entry name" value="PFKB_KINASES_1"/>
    <property type="match status" value="1"/>
</dbReference>
<proteinExistence type="inferred from homology"/>
<evidence type="ECO:0000256" key="4">
    <source>
        <dbReference type="ARBA" id="ARBA00022777"/>
    </source>
</evidence>
<organism evidence="7 8">
    <name type="scientific">Intrasporangium chromatireducens Q5-1</name>
    <dbReference type="NCBI Taxonomy" id="584657"/>
    <lineage>
        <taxon>Bacteria</taxon>
        <taxon>Bacillati</taxon>
        <taxon>Actinomycetota</taxon>
        <taxon>Actinomycetes</taxon>
        <taxon>Micrococcales</taxon>
        <taxon>Intrasporangiaceae</taxon>
        <taxon>Intrasporangium</taxon>
    </lineage>
</organism>
<evidence type="ECO:0000313" key="8">
    <source>
        <dbReference type="Proteomes" id="UP000019494"/>
    </source>
</evidence>
<dbReference type="SUPFAM" id="SSF53613">
    <property type="entry name" value="Ribokinase-like"/>
    <property type="match status" value="1"/>
</dbReference>
<dbReference type="PROSITE" id="PS00584">
    <property type="entry name" value="PFKB_KINASES_2"/>
    <property type="match status" value="1"/>
</dbReference>
<dbReference type="InterPro" id="IPR002173">
    <property type="entry name" value="Carboh/pur_kinase_PfkB_CS"/>
</dbReference>
<reference evidence="8" key="1">
    <citation type="submission" date="2013-08" db="EMBL/GenBank/DDBJ databases">
        <title>Intrasporangium oryzae NRRL B-24470.</title>
        <authorList>
            <person name="Liu H."/>
            <person name="Wang G."/>
        </authorList>
    </citation>
    <scope>NUCLEOTIDE SEQUENCE [LARGE SCALE GENOMIC DNA]</scope>
    <source>
        <strain evidence="8">Q5-1</strain>
    </source>
</reference>
<keyword evidence="8" id="KW-1185">Reference proteome</keyword>
<dbReference type="InterPro" id="IPR029056">
    <property type="entry name" value="Ribokinase-like"/>
</dbReference>
<evidence type="ECO:0000313" key="7">
    <source>
        <dbReference type="EMBL" id="EWT07666.1"/>
    </source>
</evidence>
<comment type="similarity">
    <text evidence="1">Belongs to the carbohydrate kinase PfkB family.</text>
</comment>